<dbReference type="AlphaFoldDB" id="F4MLQ1"/>
<protein>
    <submittedName>
        <fullName evidence="1">Uncharacterized protein</fullName>
    </submittedName>
</protein>
<reference evidence="1" key="1">
    <citation type="submission" date="2010-04" db="EMBL/GenBank/DDBJ databases">
        <authorList>
            <person name="Genoscope - CEA"/>
        </authorList>
    </citation>
    <scope>NUCLEOTIDE SEQUENCE</scope>
</reference>
<accession>F4MLQ1</accession>
<evidence type="ECO:0000313" key="1">
    <source>
        <dbReference type="EMBL" id="CBL80612.1"/>
    </source>
</evidence>
<gene>
    <name evidence="1" type="ORF">S18_1013_0035</name>
</gene>
<reference evidence="1" key="2">
    <citation type="journal article" date="2012" name="Environ. Microbiol.">
        <title>Genomic content of uncultured Bacteroidetes from contrasting oceanic provinces in the North Atlantic Ocean.</title>
        <authorList>
            <person name="Gomez-Pereira P.R."/>
            <person name="Schuler M."/>
            <person name="Fuchs B.M."/>
            <person name="Bennke C."/>
            <person name="Teeling H."/>
            <person name="Waldmann J."/>
            <person name="Richter M."/>
            <person name="Barbe V."/>
            <person name="Bataille E."/>
            <person name="Glockner F.O."/>
            <person name="Amann R."/>
        </authorList>
    </citation>
    <scope>NUCLEOTIDE SEQUENCE</scope>
</reference>
<dbReference type="EMBL" id="FQ032804">
    <property type="protein sequence ID" value="CBL80612.1"/>
    <property type="molecule type" value="Genomic_DNA"/>
</dbReference>
<name>F4MLQ1_9FLAO</name>
<organism evidence="1">
    <name type="scientific">uncultured Leeuwenhoekiella sp</name>
    <dbReference type="NCBI Taxonomy" id="487010"/>
    <lineage>
        <taxon>Bacteria</taxon>
        <taxon>Pseudomonadati</taxon>
        <taxon>Bacteroidota</taxon>
        <taxon>Flavobacteriia</taxon>
        <taxon>Flavobacteriales</taxon>
        <taxon>Flavobacteriaceae</taxon>
        <taxon>Leeuwenhoekiella</taxon>
        <taxon>environmental samples</taxon>
    </lineage>
</organism>
<sequence>MKRHSYILRGDFLQGLQSIRSSRFSNSTRSTTSISLFKICSWISANIFSNRSSIKPYSYVYINSQKSSILLQEEISN</sequence>
<proteinExistence type="predicted"/>